<feature type="repeat" description="PPR" evidence="3">
    <location>
        <begin position="522"/>
        <end position="556"/>
    </location>
</feature>
<comment type="caution">
    <text evidence="5">The sequence shown here is derived from an EMBL/GenBank/DDBJ whole genome shotgun (WGS) entry which is preliminary data.</text>
</comment>
<name>A0A8T0HL79_CERPU</name>
<dbReference type="PANTHER" id="PTHR47447:SF17">
    <property type="entry name" value="OS12G0638900 PROTEIN"/>
    <property type="match status" value="1"/>
</dbReference>
<dbReference type="EMBL" id="CM026426">
    <property type="protein sequence ID" value="KAG0571503.1"/>
    <property type="molecule type" value="Genomic_DNA"/>
</dbReference>
<evidence type="ECO:0000256" key="2">
    <source>
        <dbReference type="ARBA" id="ARBA00022737"/>
    </source>
</evidence>
<comment type="similarity">
    <text evidence="1">Belongs to the PPR family. P subfamily.</text>
</comment>
<keyword evidence="2" id="KW-0677">Repeat</keyword>
<protein>
    <recommendedName>
        <fullName evidence="7">Pentatricopeptide repeat-containing protein</fullName>
    </recommendedName>
</protein>
<accession>A0A8T0HL79</accession>
<dbReference type="PANTHER" id="PTHR47447">
    <property type="entry name" value="OS03G0856100 PROTEIN"/>
    <property type="match status" value="1"/>
</dbReference>
<dbReference type="Pfam" id="PF01535">
    <property type="entry name" value="PPR"/>
    <property type="match status" value="3"/>
</dbReference>
<evidence type="ECO:0000256" key="1">
    <source>
        <dbReference type="ARBA" id="ARBA00007626"/>
    </source>
</evidence>
<proteinExistence type="inferred from homology"/>
<dbReference type="InterPro" id="IPR002885">
    <property type="entry name" value="PPR_rpt"/>
</dbReference>
<feature type="repeat" description="PPR" evidence="3">
    <location>
        <begin position="292"/>
        <end position="326"/>
    </location>
</feature>
<dbReference type="Pfam" id="PF13041">
    <property type="entry name" value="PPR_2"/>
    <property type="match status" value="3"/>
</dbReference>
<gene>
    <name evidence="5" type="ORF">KC19_VG016900</name>
</gene>
<feature type="region of interest" description="Disordered" evidence="4">
    <location>
        <begin position="721"/>
        <end position="740"/>
    </location>
</feature>
<feature type="repeat" description="PPR" evidence="3">
    <location>
        <begin position="557"/>
        <end position="591"/>
    </location>
</feature>
<feature type="repeat" description="PPR" evidence="3">
    <location>
        <begin position="187"/>
        <end position="221"/>
    </location>
</feature>
<dbReference type="Proteomes" id="UP000822688">
    <property type="component" value="Chromosome V"/>
</dbReference>
<feature type="repeat" description="PPR" evidence="3">
    <location>
        <begin position="257"/>
        <end position="291"/>
    </location>
</feature>
<evidence type="ECO:0000256" key="4">
    <source>
        <dbReference type="SAM" id="MobiDB-lite"/>
    </source>
</evidence>
<feature type="repeat" description="PPR" evidence="3">
    <location>
        <begin position="592"/>
        <end position="626"/>
    </location>
</feature>
<dbReference type="AlphaFoldDB" id="A0A8T0HL79"/>
<sequence>MASRVFFSKRRCQISQVYAEFMLDVRKSRVRALPEYLERIFETPADRSISPVLGADSCSIEVFDGKSLGKRVSRQDGRHSFPVSTHVALSCSSGSKSLSSVADVGSAQDAKWYKKYSLRGLKPEDLTSSKVCRMLRSWNKNTPTDLANMGVPWNPFIVCGVLKSKIRADAAWEFFNWVKSQEGYSHNVYTYSAMIDQFGKSRNYSAMGSLVEEMRQEGHGLSVVTYTTLIHWYRHAMDLDGARRFWKQMEESAVRPNVVTYTTYIDALVKGDCHLEAMEVYREMQESGCRPNIYTYTVLMHSLVEAGKLEAATELFDKLGEVDCKANSVTYSLIIGAHSKAGNLEKVLSLYRAMRENGLGASLEQRKAVARALEGVGMAKEAEQILSGVDEHKVLLKLCCKDVVHDEYHGFFGDEAVAPHHLLKPKQLARKLRVWGPETDAILEQAGKRLKPPYVMNVLKELQTNAALAWRFFQWAEAQEGYKHTQYTFMKVMEIVGRVSKIGSNELMKKVLAELEQEGTNDLDKFNTLIKYYSEYKNIAGVEQVFNRISAVGCKPSETTYTLVIDMYSRAGMHTKALEMYEVMQKAECRPSMHTYTVLMHSLARSGKITEAETLFESLPSLGHRPNVVTYTALIQSLLKTSEDGKALALYERMKVAKISPTKVTLKILAKGLRNAGRLDEAQKIADSLPYMRGMFLEPESQRVRKGDKEVQELMTSNFFKSTESSSDAPSGVSYSQTAV</sequence>
<evidence type="ECO:0000313" key="6">
    <source>
        <dbReference type="Proteomes" id="UP000822688"/>
    </source>
</evidence>
<dbReference type="PROSITE" id="PS51375">
    <property type="entry name" value="PPR"/>
    <property type="match status" value="9"/>
</dbReference>
<feature type="repeat" description="PPR" evidence="3">
    <location>
        <begin position="627"/>
        <end position="661"/>
    </location>
</feature>
<feature type="repeat" description="PPR" evidence="3">
    <location>
        <begin position="222"/>
        <end position="256"/>
    </location>
</feature>
<dbReference type="Gene3D" id="1.25.40.10">
    <property type="entry name" value="Tetratricopeptide repeat domain"/>
    <property type="match status" value="4"/>
</dbReference>
<organism evidence="5 6">
    <name type="scientific">Ceratodon purpureus</name>
    <name type="common">Fire moss</name>
    <name type="synonym">Dicranum purpureum</name>
    <dbReference type="NCBI Taxonomy" id="3225"/>
    <lineage>
        <taxon>Eukaryota</taxon>
        <taxon>Viridiplantae</taxon>
        <taxon>Streptophyta</taxon>
        <taxon>Embryophyta</taxon>
        <taxon>Bryophyta</taxon>
        <taxon>Bryophytina</taxon>
        <taxon>Bryopsida</taxon>
        <taxon>Dicranidae</taxon>
        <taxon>Pseudoditrichales</taxon>
        <taxon>Ditrichaceae</taxon>
        <taxon>Ceratodon</taxon>
    </lineage>
</organism>
<dbReference type="NCBIfam" id="TIGR00756">
    <property type="entry name" value="PPR"/>
    <property type="match status" value="9"/>
</dbReference>
<evidence type="ECO:0008006" key="7">
    <source>
        <dbReference type="Google" id="ProtNLM"/>
    </source>
</evidence>
<dbReference type="InterPro" id="IPR011990">
    <property type="entry name" value="TPR-like_helical_dom_sf"/>
</dbReference>
<reference evidence="5" key="1">
    <citation type="submission" date="2020-06" db="EMBL/GenBank/DDBJ databases">
        <title>WGS assembly of Ceratodon purpureus strain R40.</title>
        <authorList>
            <person name="Carey S.B."/>
            <person name="Jenkins J."/>
            <person name="Shu S."/>
            <person name="Lovell J.T."/>
            <person name="Sreedasyam A."/>
            <person name="Maumus F."/>
            <person name="Tiley G.P."/>
            <person name="Fernandez-Pozo N."/>
            <person name="Barry K."/>
            <person name="Chen C."/>
            <person name="Wang M."/>
            <person name="Lipzen A."/>
            <person name="Daum C."/>
            <person name="Saski C.A."/>
            <person name="Payton A.C."/>
            <person name="Mcbreen J.C."/>
            <person name="Conrad R.E."/>
            <person name="Kollar L.M."/>
            <person name="Olsson S."/>
            <person name="Huttunen S."/>
            <person name="Landis J.B."/>
            <person name="Wickett N.J."/>
            <person name="Johnson M.G."/>
            <person name="Rensing S.A."/>
            <person name="Grimwood J."/>
            <person name="Schmutz J."/>
            <person name="Mcdaniel S.F."/>
        </authorList>
    </citation>
    <scope>NUCLEOTIDE SEQUENCE</scope>
    <source>
        <strain evidence="5">R40</strain>
    </source>
</reference>
<evidence type="ECO:0000313" key="5">
    <source>
        <dbReference type="EMBL" id="KAG0571503.1"/>
    </source>
</evidence>
<evidence type="ECO:0000256" key="3">
    <source>
        <dbReference type="PROSITE-ProRule" id="PRU00708"/>
    </source>
</evidence>
<feature type="repeat" description="PPR" evidence="3">
    <location>
        <begin position="327"/>
        <end position="361"/>
    </location>
</feature>
<keyword evidence="6" id="KW-1185">Reference proteome</keyword>